<dbReference type="CDD" id="cd05233">
    <property type="entry name" value="SDR_c"/>
    <property type="match status" value="1"/>
</dbReference>
<gene>
    <name evidence="4" type="ORF">C4561_05275</name>
</gene>
<keyword evidence="2" id="KW-0560">Oxidoreductase</keyword>
<comment type="similarity">
    <text evidence="1 3">Belongs to the short-chain dehydrogenases/reductases (SDR) family.</text>
</comment>
<dbReference type="PRINTS" id="PR00080">
    <property type="entry name" value="SDRFAMILY"/>
</dbReference>
<evidence type="ECO:0000256" key="2">
    <source>
        <dbReference type="ARBA" id="ARBA00023002"/>
    </source>
</evidence>
<dbReference type="PANTHER" id="PTHR44196:SF1">
    <property type="entry name" value="DEHYDROGENASE_REDUCTASE SDR FAMILY MEMBER 7B"/>
    <property type="match status" value="1"/>
</dbReference>
<accession>A0A3A4ZI61</accession>
<evidence type="ECO:0000313" key="5">
    <source>
        <dbReference type="Proteomes" id="UP000265540"/>
    </source>
</evidence>
<dbReference type="SUPFAM" id="SSF51735">
    <property type="entry name" value="NAD(P)-binding Rossmann-fold domains"/>
    <property type="match status" value="1"/>
</dbReference>
<dbReference type="PRINTS" id="PR00081">
    <property type="entry name" value="GDHRDH"/>
</dbReference>
<dbReference type="GO" id="GO:0016020">
    <property type="term" value="C:membrane"/>
    <property type="evidence" value="ECO:0007669"/>
    <property type="project" value="TreeGrafter"/>
</dbReference>
<dbReference type="InterPro" id="IPR036291">
    <property type="entry name" value="NAD(P)-bd_dom_sf"/>
</dbReference>
<dbReference type="Gene3D" id="3.40.50.720">
    <property type="entry name" value="NAD(P)-binding Rossmann-like Domain"/>
    <property type="match status" value="1"/>
</dbReference>
<proteinExistence type="inferred from homology"/>
<protein>
    <submittedName>
        <fullName evidence="4">SDR family oxidoreductase</fullName>
    </submittedName>
</protein>
<dbReference type="Pfam" id="PF00106">
    <property type="entry name" value="adh_short"/>
    <property type="match status" value="1"/>
</dbReference>
<reference evidence="4 5" key="1">
    <citation type="journal article" date="2017" name="ISME J.">
        <title>Energy and carbon metabolisms in a deep terrestrial subsurface fluid microbial community.</title>
        <authorList>
            <person name="Momper L."/>
            <person name="Jungbluth S.P."/>
            <person name="Lee M.D."/>
            <person name="Amend J.P."/>
        </authorList>
    </citation>
    <scope>NUCLEOTIDE SEQUENCE [LARGE SCALE GENOMIC DNA]</scope>
    <source>
        <strain evidence="4">SURF_46</strain>
    </source>
</reference>
<evidence type="ECO:0000256" key="1">
    <source>
        <dbReference type="ARBA" id="ARBA00006484"/>
    </source>
</evidence>
<dbReference type="Proteomes" id="UP000265540">
    <property type="component" value="Unassembled WGS sequence"/>
</dbReference>
<dbReference type="EMBL" id="QZJF01000021">
    <property type="protein sequence ID" value="RJR26527.1"/>
    <property type="molecule type" value="Genomic_DNA"/>
</dbReference>
<dbReference type="AlphaFoldDB" id="A0A3A4ZI61"/>
<organism evidence="4 5">
    <name type="scientific">candidate division WWE3 bacterium</name>
    <dbReference type="NCBI Taxonomy" id="2053526"/>
    <lineage>
        <taxon>Bacteria</taxon>
        <taxon>Katanobacteria</taxon>
    </lineage>
</organism>
<comment type="caution">
    <text evidence="4">The sequence shown here is derived from an EMBL/GenBank/DDBJ whole genome shotgun (WGS) entry which is preliminary data.</text>
</comment>
<dbReference type="PANTHER" id="PTHR44196">
    <property type="entry name" value="DEHYDROGENASE/REDUCTASE SDR FAMILY MEMBER 7B"/>
    <property type="match status" value="1"/>
</dbReference>
<evidence type="ECO:0000313" key="4">
    <source>
        <dbReference type="EMBL" id="RJR26527.1"/>
    </source>
</evidence>
<sequence>MNMTDNKKNIVVTGAAQGLGKEIAVQLSGNPGYKLILIDLDENELKETAESVGAEFYHCDVSNPDQIDALINVLLENFKHIDVLINNAGVMLTGPIDSYAYDLIKKTIEVNTLGTMYFSRAVVPSMKSHKSGVILNVISTAGLTGKAERSIYNASKWAITGFTESLNAELSGFGISVLGIYPSLINTNLFKNAGIEKDMSNSLDPSEVSKVVEFMLSFDRMQMTKVVLKDINHI</sequence>
<evidence type="ECO:0000256" key="3">
    <source>
        <dbReference type="RuleBase" id="RU000363"/>
    </source>
</evidence>
<dbReference type="GO" id="GO:0016491">
    <property type="term" value="F:oxidoreductase activity"/>
    <property type="evidence" value="ECO:0007669"/>
    <property type="project" value="UniProtKB-KW"/>
</dbReference>
<dbReference type="InterPro" id="IPR002347">
    <property type="entry name" value="SDR_fam"/>
</dbReference>
<name>A0A3A4ZI61_UNCKA</name>